<dbReference type="Gene3D" id="1.10.10.60">
    <property type="entry name" value="Homeodomain-like"/>
    <property type="match status" value="1"/>
</dbReference>
<dbReference type="RefSeq" id="WP_208308643.1">
    <property type="nucleotide sequence ID" value="NZ_JAGETX010000011.1"/>
</dbReference>
<reference evidence="5 6" key="1">
    <citation type="submission" date="2021-03" db="EMBL/GenBank/DDBJ databases">
        <authorList>
            <person name="Kim M.K."/>
        </authorList>
    </citation>
    <scope>NUCLEOTIDE SEQUENCE [LARGE SCALE GENOMIC DNA]</scope>
    <source>
        <strain evidence="5 6">BT507</strain>
    </source>
</reference>
<accession>A0ABS3TFE2</accession>
<keyword evidence="2" id="KW-0238">DNA-binding</keyword>
<organism evidence="5 6">
    <name type="scientific">Hymenobacter defluvii</name>
    <dbReference type="NCBI Taxonomy" id="2054411"/>
    <lineage>
        <taxon>Bacteria</taxon>
        <taxon>Pseudomonadati</taxon>
        <taxon>Bacteroidota</taxon>
        <taxon>Cytophagia</taxon>
        <taxon>Cytophagales</taxon>
        <taxon>Hymenobacteraceae</taxon>
        <taxon>Hymenobacter</taxon>
    </lineage>
</organism>
<protein>
    <submittedName>
        <fullName evidence="5">AraC family transcriptional regulator</fullName>
    </submittedName>
</protein>
<comment type="caution">
    <text evidence="5">The sequence shown here is derived from an EMBL/GenBank/DDBJ whole genome shotgun (WGS) entry which is preliminary data.</text>
</comment>
<evidence type="ECO:0000256" key="3">
    <source>
        <dbReference type="ARBA" id="ARBA00023163"/>
    </source>
</evidence>
<dbReference type="Pfam" id="PF12833">
    <property type="entry name" value="HTH_18"/>
    <property type="match status" value="1"/>
</dbReference>
<keyword evidence="3" id="KW-0804">Transcription</keyword>
<evidence type="ECO:0000256" key="2">
    <source>
        <dbReference type="ARBA" id="ARBA00023125"/>
    </source>
</evidence>
<evidence type="ECO:0000313" key="6">
    <source>
        <dbReference type="Proteomes" id="UP000670527"/>
    </source>
</evidence>
<dbReference type="PANTHER" id="PTHR43280">
    <property type="entry name" value="ARAC-FAMILY TRANSCRIPTIONAL REGULATOR"/>
    <property type="match status" value="1"/>
</dbReference>
<name>A0ABS3TFE2_9BACT</name>
<dbReference type="EMBL" id="JAGETX010000011">
    <property type="protein sequence ID" value="MBO3272380.1"/>
    <property type="molecule type" value="Genomic_DNA"/>
</dbReference>
<dbReference type="PANTHER" id="PTHR43280:SF32">
    <property type="entry name" value="TRANSCRIPTIONAL REGULATORY PROTEIN"/>
    <property type="match status" value="1"/>
</dbReference>
<evidence type="ECO:0000259" key="4">
    <source>
        <dbReference type="PROSITE" id="PS01124"/>
    </source>
</evidence>
<sequence length="304" mass="34089">MNPGAAPTTQPISSHDELNPQELKLKGFKAYEVDTAAGPSHAYRRRDFFKVALVTSPCTVHYADRSIGISGPSLMFANPHIPYSVELHDPRLTGYSCLFTEAFMKENDRSESLQQSPLFKVGGTPIFTLSAEQAAYAKGIFEKILLEQSTEYLYKGDLIRTYLQLLIHEALRMQPSESFVQHKNASSRITALFLELLERLFPVESPDQAMPLKTAQDFAQQLGVHVNHLNRAVKEVTGKPTTAHIAERVIGEAKALLHHTSWSTAEIAYSLGFEYPTYFNNFFRKHTGTTPLAFRRDAERVADA</sequence>
<proteinExistence type="predicted"/>
<dbReference type="SUPFAM" id="SSF46689">
    <property type="entry name" value="Homeodomain-like"/>
    <property type="match status" value="1"/>
</dbReference>
<feature type="domain" description="HTH araC/xylS-type" evidence="4">
    <location>
        <begin position="198"/>
        <end position="297"/>
    </location>
</feature>
<evidence type="ECO:0000256" key="1">
    <source>
        <dbReference type="ARBA" id="ARBA00023015"/>
    </source>
</evidence>
<dbReference type="PROSITE" id="PS01124">
    <property type="entry name" value="HTH_ARAC_FAMILY_2"/>
    <property type="match status" value="1"/>
</dbReference>
<dbReference type="Proteomes" id="UP000670527">
    <property type="component" value="Unassembled WGS sequence"/>
</dbReference>
<dbReference type="InterPro" id="IPR009057">
    <property type="entry name" value="Homeodomain-like_sf"/>
</dbReference>
<evidence type="ECO:0000313" key="5">
    <source>
        <dbReference type="EMBL" id="MBO3272380.1"/>
    </source>
</evidence>
<keyword evidence="1" id="KW-0805">Transcription regulation</keyword>
<dbReference type="InterPro" id="IPR018060">
    <property type="entry name" value="HTH_AraC"/>
</dbReference>
<gene>
    <name evidence="5" type="ORF">J4D97_17135</name>
</gene>
<dbReference type="SMART" id="SM00342">
    <property type="entry name" value="HTH_ARAC"/>
    <property type="match status" value="1"/>
</dbReference>
<keyword evidence="6" id="KW-1185">Reference proteome</keyword>